<comment type="caution">
    <text evidence="2">The sequence shown here is derived from an EMBL/GenBank/DDBJ whole genome shotgun (WGS) entry which is preliminary data.</text>
</comment>
<evidence type="ECO:0000313" key="3">
    <source>
        <dbReference type="Proteomes" id="UP000564378"/>
    </source>
</evidence>
<dbReference type="AlphaFoldDB" id="A0A842HV23"/>
<feature type="transmembrane region" description="Helical" evidence="1">
    <location>
        <begin position="20"/>
        <end position="37"/>
    </location>
</feature>
<organism evidence="2 3">
    <name type="scientific">Parasphingopyxis marina</name>
    <dbReference type="NCBI Taxonomy" id="2761622"/>
    <lineage>
        <taxon>Bacteria</taxon>
        <taxon>Pseudomonadati</taxon>
        <taxon>Pseudomonadota</taxon>
        <taxon>Alphaproteobacteria</taxon>
        <taxon>Sphingomonadales</taxon>
        <taxon>Sphingomonadaceae</taxon>
        <taxon>Parasphingopyxis</taxon>
    </lineage>
</organism>
<keyword evidence="2" id="KW-0378">Hydrolase</keyword>
<dbReference type="GO" id="GO:0016787">
    <property type="term" value="F:hydrolase activity"/>
    <property type="evidence" value="ECO:0007669"/>
    <property type="project" value="UniProtKB-KW"/>
</dbReference>
<accession>A0A842HV23</accession>
<keyword evidence="1" id="KW-0472">Membrane</keyword>
<evidence type="ECO:0000313" key="2">
    <source>
        <dbReference type="EMBL" id="MBC2776775.1"/>
    </source>
</evidence>
<keyword evidence="3" id="KW-1185">Reference proteome</keyword>
<dbReference type="SUPFAM" id="SSF52096">
    <property type="entry name" value="ClpP/crotonase"/>
    <property type="match status" value="1"/>
</dbReference>
<evidence type="ECO:0000256" key="1">
    <source>
        <dbReference type="SAM" id="Phobius"/>
    </source>
</evidence>
<dbReference type="Proteomes" id="UP000564378">
    <property type="component" value="Unassembled WGS sequence"/>
</dbReference>
<sequence length="263" mass="28438">MREPDPIDVLELWRGKATAWLGWVALALLLVIVAILPDRPLWAQSAHRSVTIVETIEYIDYVDYGVSEEDAAFGFDGDGYAGQDAAYGPSRPALARYGPFHVVAPDRAEMIGDVDSYTPGEFAAMLADFPGLRMIAILECGGTVDDNANIALARMIHRAGLATHVPANGSVRSGGIELFLAGATRTAEPGAEFIVHSWRNDLGLEAADYAANDPIHAPYLDFYREIGMAPDQARAFYALTNSAPNAGMRQLSLADLSRFGLLR</sequence>
<name>A0A842HV23_9SPHN</name>
<proteinExistence type="predicted"/>
<dbReference type="InterPro" id="IPR029045">
    <property type="entry name" value="ClpP/crotonase-like_dom_sf"/>
</dbReference>
<dbReference type="RefSeq" id="WP_185800032.1">
    <property type="nucleotide sequence ID" value="NZ_JACJVJ010000001.1"/>
</dbReference>
<protein>
    <submittedName>
        <fullName evidence="2">Alpha/beta hydrolase</fullName>
    </submittedName>
</protein>
<gene>
    <name evidence="2" type="ORF">H6P80_03995</name>
</gene>
<keyword evidence="1" id="KW-0812">Transmembrane</keyword>
<reference evidence="2 3" key="1">
    <citation type="submission" date="2020-08" db="EMBL/GenBank/DDBJ databases">
        <title>Draft genome sequence of Parasphingopyxis sp. GrpM-11.</title>
        <authorList>
            <person name="Oh J."/>
            <person name="Roh D.-H."/>
        </authorList>
    </citation>
    <scope>NUCLEOTIDE SEQUENCE [LARGE SCALE GENOMIC DNA]</scope>
    <source>
        <strain evidence="2 3">GrpM-11</strain>
    </source>
</reference>
<dbReference type="EMBL" id="JACJVJ010000001">
    <property type="protein sequence ID" value="MBC2776775.1"/>
    <property type="molecule type" value="Genomic_DNA"/>
</dbReference>
<keyword evidence="1" id="KW-1133">Transmembrane helix</keyword>